<keyword evidence="1" id="KW-0442">Lipid degradation</keyword>
<evidence type="ECO:0000313" key="7">
    <source>
        <dbReference type="Proteomes" id="UP000242877"/>
    </source>
</evidence>
<sequence>MIAYRNEWMTFFVSIFLIFLECVVHIFTFCLPRPIIQMCYRISARVFNYFSAPPVILDPKQELIAHCVADADDFSDLCALFGYAAEEHVVQTKDGYLLGLHRLPAKRTGPDLIDMCARKTGHISPEIEKEILDSPPPDFPGVDPLSQDKRPVVYLHHGLLMNSEVWVCLTSAERCIPFQLVEAGYDVWLGNNRGNKYSKKSTKYPPNSVEFWDFSMDEFAFHDIPASIEYILRVTGQETLSYVGFSQGTAQALAALSVHHVLNQRVNCFIGLAPAMSPAGLSNTIVDSLVRASPTVLFLAFGRGAILNSAPIWQTIFYRPLYIKVIDWAIDQLFGWKCENMSYTSKLAAYPHLYSFTSVKSVVHWFQIIRNKSFQMYDNDMGTAKFGSFRGGRYRFYKPAKFPTRNIRVPNILLLYGGVDSLVDIDVMLKELPKHTKAIPVPHYEHLDFLWADDASEKVLPHVFAALKRANGEEPTPSERQKLSKLQEEEAKEMSRKGQQAANADYEPVSKTFVPPIPGEQEGWKLADKKDRKKGAKKRTKTFAGTEYALGGAAAANAEFEIPISSKKENHSHRLYKDEPDDNDLEHGDDLARPVSRSTWDAVEGR</sequence>
<evidence type="ECO:0000256" key="1">
    <source>
        <dbReference type="ARBA" id="ARBA00022963"/>
    </source>
</evidence>
<feature type="compositionally biased region" description="Basic residues" evidence="3">
    <location>
        <begin position="531"/>
        <end position="541"/>
    </location>
</feature>
<dbReference type="OrthoDB" id="9974421at2759"/>
<dbReference type="SUPFAM" id="SSF53474">
    <property type="entry name" value="alpha/beta-Hydrolases"/>
    <property type="match status" value="1"/>
</dbReference>
<dbReference type="VEuPathDB" id="FungiDB:AAP_00426"/>
<comment type="caution">
    <text evidence="6">The sequence shown here is derived from an EMBL/GenBank/DDBJ whole genome shotgun (WGS) entry which is preliminary data.</text>
</comment>
<dbReference type="Proteomes" id="UP000242877">
    <property type="component" value="Unassembled WGS sequence"/>
</dbReference>
<name>A0A168DVR8_9EURO</name>
<dbReference type="GO" id="GO:0016042">
    <property type="term" value="P:lipid catabolic process"/>
    <property type="evidence" value="ECO:0007669"/>
    <property type="project" value="UniProtKB-KW"/>
</dbReference>
<feature type="region of interest" description="Disordered" evidence="3">
    <location>
        <begin position="563"/>
        <end position="606"/>
    </location>
</feature>
<keyword evidence="4" id="KW-0472">Membrane</keyword>
<dbReference type="PANTHER" id="PTHR11005">
    <property type="entry name" value="LYSOSOMAL ACID LIPASE-RELATED"/>
    <property type="match status" value="1"/>
</dbReference>
<evidence type="ECO:0000256" key="3">
    <source>
        <dbReference type="SAM" id="MobiDB-lite"/>
    </source>
</evidence>
<accession>A0A168DVR8</accession>
<feature type="region of interest" description="Disordered" evidence="3">
    <location>
        <begin position="470"/>
        <end position="544"/>
    </location>
</feature>
<dbReference type="InterPro" id="IPR029058">
    <property type="entry name" value="AB_hydrolase_fold"/>
</dbReference>
<keyword evidence="7" id="KW-1185">Reference proteome</keyword>
<dbReference type="Gene3D" id="3.40.50.1820">
    <property type="entry name" value="alpha/beta hydrolase"/>
    <property type="match status" value="1"/>
</dbReference>
<evidence type="ECO:0000313" key="6">
    <source>
        <dbReference type="EMBL" id="KZZ98165.1"/>
    </source>
</evidence>
<proteinExistence type="predicted"/>
<organism evidence="6 7">
    <name type="scientific">Ascosphaera apis ARSEF 7405</name>
    <dbReference type="NCBI Taxonomy" id="392613"/>
    <lineage>
        <taxon>Eukaryota</taxon>
        <taxon>Fungi</taxon>
        <taxon>Dikarya</taxon>
        <taxon>Ascomycota</taxon>
        <taxon>Pezizomycotina</taxon>
        <taxon>Eurotiomycetes</taxon>
        <taxon>Eurotiomycetidae</taxon>
        <taxon>Onygenales</taxon>
        <taxon>Ascosphaeraceae</taxon>
        <taxon>Ascosphaera</taxon>
    </lineage>
</organism>
<feature type="compositionally biased region" description="Basic and acidic residues" evidence="3">
    <location>
        <begin position="477"/>
        <end position="496"/>
    </location>
</feature>
<keyword evidence="6" id="KW-0378">Hydrolase</keyword>
<feature type="transmembrane region" description="Helical" evidence="4">
    <location>
        <begin position="12"/>
        <end position="31"/>
    </location>
</feature>
<evidence type="ECO:0000259" key="5">
    <source>
        <dbReference type="Pfam" id="PF00561"/>
    </source>
</evidence>
<gene>
    <name evidence="6" type="ORF">AAP_00426</name>
</gene>
<dbReference type="Pfam" id="PF00561">
    <property type="entry name" value="Abhydrolase_1"/>
    <property type="match status" value="1"/>
</dbReference>
<dbReference type="InterPro" id="IPR000073">
    <property type="entry name" value="AB_hydrolase_1"/>
</dbReference>
<feature type="domain" description="AB hydrolase-1" evidence="5">
    <location>
        <begin position="151"/>
        <end position="452"/>
    </location>
</feature>
<keyword evidence="4" id="KW-0812">Transmembrane</keyword>
<dbReference type="EMBL" id="AZGZ01000001">
    <property type="protein sequence ID" value="KZZ98165.1"/>
    <property type="molecule type" value="Genomic_DNA"/>
</dbReference>
<reference evidence="6 7" key="1">
    <citation type="journal article" date="2016" name="Genome Biol. Evol.">
        <title>Divergent and convergent evolution of fungal pathogenicity.</title>
        <authorList>
            <person name="Shang Y."/>
            <person name="Xiao G."/>
            <person name="Zheng P."/>
            <person name="Cen K."/>
            <person name="Zhan S."/>
            <person name="Wang C."/>
        </authorList>
    </citation>
    <scope>NUCLEOTIDE SEQUENCE [LARGE SCALE GENOMIC DNA]</scope>
    <source>
        <strain evidence="6 7">ARSEF 7405</strain>
    </source>
</reference>
<evidence type="ECO:0000256" key="2">
    <source>
        <dbReference type="ARBA" id="ARBA00023098"/>
    </source>
</evidence>
<protein>
    <submittedName>
        <fullName evidence="6">AB-hydrolase-associated lipase region</fullName>
    </submittedName>
</protein>
<keyword evidence="4" id="KW-1133">Transmembrane helix</keyword>
<evidence type="ECO:0000256" key="4">
    <source>
        <dbReference type="SAM" id="Phobius"/>
    </source>
</evidence>
<dbReference type="AlphaFoldDB" id="A0A168DVR8"/>
<keyword evidence="2" id="KW-0443">Lipid metabolism</keyword>
<dbReference type="GO" id="GO:0016787">
    <property type="term" value="F:hydrolase activity"/>
    <property type="evidence" value="ECO:0007669"/>
    <property type="project" value="UniProtKB-KW"/>
</dbReference>